<proteinExistence type="predicted"/>
<keyword evidence="2" id="KW-1185">Reference proteome</keyword>
<evidence type="ECO:0000313" key="1">
    <source>
        <dbReference type="EMBL" id="MBB5694523.1"/>
    </source>
</evidence>
<organism evidence="1 2">
    <name type="scientific">Muricoccus pecuniae</name>
    <dbReference type="NCBI Taxonomy" id="693023"/>
    <lineage>
        <taxon>Bacteria</taxon>
        <taxon>Pseudomonadati</taxon>
        <taxon>Pseudomonadota</taxon>
        <taxon>Alphaproteobacteria</taxon>
        <taxon>Acetobacterales</taxon>
        <taxon>Roseomonadaceae</taxon>
        <taxon>Muricoccus</taxon>
    </lineage>
</organism>
<sequence>MLRDPDGWRMRTLSGARWNMVRGATERAFTLNTYRVLLTRARYKTVIWIPPGSPAGDAWHDPTRDAAEMDAVAAYLLACGARPLEATPATETLPGLL</sequence>
<accession>A0A840YJU3</accession>
<evidence type="ECO:0000313" key="2">
    <source>
        <dbReference type="Proteomes" id="UP000580654"/>
    </source>
</evidence>
<reference evidence="1 2" key="1">
    <citation type="submission" date="2020-08" db="EMBL/GenBank/DDBJ databases">
        <title>Genomic Encyclopedia of Type Strains, Phase IV (KMG-IV): sequencing the most valuable type-strain genomes for metagenomic binning, comparative biology and taxonomic classification.</title>
        <authorList>
            <person name="Goeker M."/>
        </authorList>
    </citation>
    <scope>NUCLEOTIDE SEQUENCE [LARGE SCALE GENOMIC DNA]</scope>
    <source>
        <strain evidence="1 2">DSM 25622</strain>
    </source>
</reference>
<dbReference type="EMBL" id="JACIJD010000010">
    <property type="protein sequence ID" value="MBB5694523.1"/>
    <property type="molecule type" value="Genomic_DNA"/>
</dbReference>
<dbReference type="AlphaFoldDB" id="A0A840YJU3"/>
<gene>
    <name evidence="1" type="ORF">FHS87_002569</name>
</gene>
<name>A0A840YJU3_9PROT</name>
<protein>
    <submittedName>
        <fullName evidence="1">Uncharacterized protein</fullName>
    </submittedName>
</protein>
<comment type="caution">
    <text evidence="1">The sequence shown here is derived from an EMBL/GenBank/DDBJ whole genome shotgun (WGS) entry which is preliminary data.</text>
</comment>
<dbReference type="Proteomes" id="UP000580654">
    <property type="component" value="Unassembled WGS sequence"/>
</dbReference>